<feature type="compositionally biased region" description="Low complexity" evidence="1">
    <location>
        <begin position="7"/>
        <end position="16"/>
    </location>
</feature>
<evidence type="ECO:0000313" key="4">
    <source>
        <dbReference type="Proteomes" id="UP000024404"/>
    </source>
</evidence>
<evidence type="ECO:0000256" key="1">
    <source>
        <dbReference type="SAM" id="MobiDB-lite"/>
    </source>
</evidence>
<dbReference type="EMBL" id="CMVM020000328">
    <property type="status" value="NOT_ANNOTATED_CDS"/>
    <property type="molecule type" value="Genomic_DNA"/>
</dbReference>
<evidence type="ECO:0000256" key="2">
    <source>
        <dbReference type="SAM" id="Phobius"/>
    </source>
</evidence>
<dbReference type="Proteomes" id="UP000024404">
    <property type="component" value="Unassembled WGS sequence"/>
</dbReference>
<dbReference type="EnsemblMetazoa" id="OVOC10209.2">
    <property type="protein sequence ID" value="OVOC10209.2"/>
    <property type="gene ID" value="WBGene00247018"/>
</dbReference>
<keyword evidence="2" id="KW-0472">Membrane</keyword>
<accession>A0A2K6VDV6</accession>
<feature type="transmembrane region" description="Helical" evidence="2">
    <location>
        <begin position="324"/>
        <end position="346"/>
    </location>
</feature>
<evidence type="ECO:0000313" key="3">
    <source>
        <dbReference type="EnsemblMetazoa" id="OVOC10209.1"/>
    </source>
</evidence>
<protein>
    <submittedName>
        <fullName evidence="3">Uncharacterized protein</fullName>
    </submittedName>
</protein>
<keyword evidence="4" id="KW-1185">Reference proteome</keyword>
<dbReference type="AlphaFoldDB" id="A0A2K6VDV6"/>
<feature type="region of interest" description="Disordered" evidence="1">
    <location>
        <begin position="1"/>
        <end position="25"/>
    </location>
</feature>
<feature type="transmembrane region" description="Helical" evidence="2">
    <location>
        <begin position="53"/>
        <end position="74"/>
    </location>
</feature>
<keyword evidence="2" id="KW-1133">Transmembrane helix</keyword>
<dbReference type="OMA" id="AWSAWIK"/>
<sequence length="388" mass="45193">MEEIDKSSSASASSRSINSYHHGNGTLRGGGIQKLYHKGPTFKAFKRKLDYRLGYCTIGCLITISIVLTIFGLFHEIVHEEVTRYIDSTRQLIVNSILVTLSPDITTTDSDALLDEIDDSWVDEFDRGNYTEIPWEMLSGNEDSMEEKVDSDEFDNSEMEILSSPYKEPNTCLGFVDVNPERCLVATELDQYYEIFLRSHIALWNLNTVNFIVALLLAPFICIFSSKIAQSQSYKIFHRVILFLVLFFMASQLIVLINPLLFNSYMYPIIIDRLFIEKLPREQRFIKQVESRFGCQFDYISQLVELNLQKPCIPRIKSLLLLPYIVIVLIIIDLLPFLFIFFTYAWDKWLKNSLFCRTARERIETNNQRRPQSREDILKKTMEEPNYV</sequence>
<feature type="transmembrane region" description="Helical" evidence="2">
    <location>
        <begin position="201"/>
        <end position="224"/>
    </location>
</feature>
<reference evidence="3" key="2">
    <citation type="submission" date="2018-02" db="UniProtKB">
        <authorList>
            <consortium name="EnsemblMetazoa"/>
        </authorList>
    </citation>
    <scope>IDENTIFICATION</scope>
</reference>
<proteinExistence type="predicted"/>
<dbReference type="EnsemblMetazoa" id="OVOC10209.1">
    <property type="protein sequence ID" value="OVOC10209.1"/>
    <property type="gene ID" value="WBGene00247018"/>
</dbReference>
<keyword evidence="2" id="KW-0812">Transmembrane</keyword>
<organism evidence="3 4">
    <name type="scientific">Onchocerca volvulus</name>
    <dbReference type="NCBI Taxonomy" id="6282"/>
    <lineage>
        <taxon>Eukaryota</taxon>
        <taxon>Metazoa</taxon>
        <taxon>Ecdysozoa</taxon>
        <taxon>Nematoda</taxon>
        <taxon>Chromadorea</taxon>
        <taxon>Rhabditida</taxon>
        <taxon>Spirurina</taxon>
        <taxon>Spiruromorpha</taxon>
        <taxon>Filarioidea</taxon>
        <taxon>Onchocercidae</taxon>
        <taxon>Onchocerca</taxon>
    </lineage>
</organism>
<feature type="transmembrane region" description="Helical" evidence="2">
    <location>
        <begin position="236"/>
        <end position="257"/>
    </location>
</feature>
<reference evidence="4" key="1">
    <citation type="submission" date="2013-10" db="EMBL/GenBank/DDBJ databases">
        <title>Genome sequencing of Onchocerca volvulus.</title>
        <authorList>
            <person name="Cotton J."/>
            <person name="Tsai J."/>
            <person name="Stanley E."/>
            <person name="Tracey A."/>
            <person name="Holroyd N."/>
            <person name="Lustigman S."/>
            <person name="Berriman M."/>
        </authorList>
    </citation>
    <scope>NUCLEOTIDE SEQUENCE</scope>
</reference>
<name>A0A2K6VDV6_ONCVO</name>